<dbReference type="Gene3D" id="3.90.70.10">
    <property type="entry name" value="Cysteine proteinases"/>
    <property type="match status" value="1"/>
</dbReference>
<evidence type="ECO:0000256" key="1">
    <source>
        <dbReference type="ARBA" id="ARBA00008455"/>
    </source>
</evidence>
<evidence type="ECO:0000313" key="6">
    <source>
        <dbReference type="Proteomes" id="UP000663881"/>
    </source>
</evidence>
<protein>
    <recommendedName>
        <fullName evidence="3">Peptidase C1A papain C-terminal domain-containing protein</fullName>
    </recommendedName>
</protein>
<dbReference type="GO" id="GO:0008234">
    <property type="term" value="F:cysteine-type peptidase activity"/>
    <property type="evidence" value="ECO:0007669"/>
    <property type="project" value="InterPro"/>
</dbReference>
<dbReference type="InterPro" id="IPR038765">
    <property type="entry name" value="Papain-like_cys_pep_sf"/>
</dbReference>
<dbReference type="CDD" id="cd02619">
    <property type="entry name" value="Peptidase_C1"/>
    <property type="match status" value="1"/>
</dbReference>
<accession>A0A819BP68</accession>
<dbReference type="Proteomes" id="UP000663881">
    <property type="component" value="Unassembled WGS sequence"/>
</dbReference>
<dbReference type="SUPFAM" id="SSF54001">
    <property type="entry name" value="Cysteine proteinases"/>
    <property type="match status" value="1"/>
</dbReference>
<dbReference type="InterPro" id="IPR025660">
    <property type="entry name" value="Pept_his_AS"/>
</dbReference>
<dbReference type="InterPro" id="IPR013128">
    <property type="entry name" value="Peptidase_C1A"/>
</dbReference>
<name>A0A819BP68_9BILA</name>
<dbReference type="PROSITE" id="PS00639">
    <property type="entry name" value="THIOL_PROTEASE_HIS"/>
    <property type="match status" value="1"/>
</dbReference>
<dbReference type="Pfam" id="PF00112">
    <property type="entry name" value="Peptidase_C1"/>
    <property type="match status" value="1"/>
</dbReference>
<dbReference type="GO" id="GO:0006508">
    <property type="term" value="P:proteolysis"/>
    <property type="evidence" value="ECO:0007669"/>
    <property type="project" value="InterPro"/>
</dbReference>
<dbReference type="EMBL" id="CAJNON010000032">
    <property type="protein sequence ID" value="CAF0829934.1"/>
    <property type="molecule type" value="Genomic_DNA"/>
</dbReference>
<comment type="caution">
    <text evidence="5">The sequence shown here is derived from an EMBL/GenBank/DDBJ whole genome shotgun (WGS) entry which is preliminary data.</text>
</comment>
<dbReference type="EMBL" id="CAJOAY010001175">
    <property type="protein sequence ID" value="CAF3805298.1"/>
    <property type="molecule type" value="Genomic_DNA"/>
</dbReference>
<dbReference type="SMART" id="SM00645">
    <property type="entry name" value="Pept_C1"/>
    <property type="match status" value="1"/>
</dbReference>
<evidence type="ECO:0000313" key="5">
    <source>
        <dbReference type="EMBL" id="CAF3805298.1"/>
    </source>
</evidence>
<gene>
    <name evidence="5" type="ORF">OKA104_LOCUS18732</name>
    <name evidence="4" type="ORF">VCS650_LOCUS5547</name>
</gene>
<dbReference type="PANTHER" id="PTHR12411">
    <property type="entry name" value="CYSTEINE PROTEASE FAMILY C1-RELATED"/>
    <property type="match status" value="1"/>
</dbReference>
<sequence length="330" mass="37600">MHPIRYLPKSSSTIKSKSTSNVKSLSTSVAKSKSHQSFDSTETFATTLLTDNAAFSTLPRQIDLRRWMAPIVSQDLMNTCAASAFASACEYLIKRRTGSYVQLSRLFIHFNAQVIDQRTHTVEDAGATRKNVIVGMRKFGVCKEEYWPYDRRLLNKKPSPDAYEAARRFSIVSLRLPFQINAMRTYLANKIPVVIAAKIKYEINGEVNANGGYLPIPDADDEEISYLGSHAVLLVGYDDDSEYFIARNSWGRDWGYYGYCFLPYQYLLDERLVNYPDYAYAITHVVARMDFLPPMRSLGVTSYPVDGQRRRARNRARSKSRATHAVSKYK</sequence>
<feature type="region of interest" description="Disordered" evidence="2">
    <location>
        <begin position="309"/>
        <end position="330"/>
    </location>
</feature>
<comment type="similarity">
    <text evidence="1">Belongs to the peptidase C1 family.</text>
</comment>
<dbReference type="Proteomes" id="UP000663891">
    <property type="component" value="Unassembled WGS sequence"/>
</dbReference>
<feature type="compositionally biased region" description="Basic residues" evidence="2">
    <location>
        <begin position="310"/>
        <end position="330"/>
    </location>
</feature>
<dbReference type="AlphaFoldDB" id="A0A819BP68"/>
<evidence type="ECO:0000256" key="2">
    <source>
        <dbReference type="SAM" id="MobiDB-lite"/>
    </source>
</evidence>
<feature type="domain" description="Peptidase C1A papain C-terminal" evidence="3">
    <location>
        <begin position="58"/>
        <end position="277"/>
    </location>
</feature>
<proteinExistence type="inferred from homology"/>
<evidence type="ECO:0000313" key="4">
    <source>
        <dbReference type="EMBL" id="CAF0829934.1"/>
    </source>
</evidence>
<reference evidence="5" key="1">
    <citation type="submission" date="2021-02" db="EMBL/GenBank/DDBJ databases">
        <authorList>
            <person name="Nowell W R."/>
        </authorList>
    </citation>
    <scope>NUCLEOTIDE SEQUENCE</scope>
</reference>
<organism evidence="5 6">
    <name type="scientific">Adineta steineri</name>
    <dbReference type="NCBI Taxonomy" id="433720"/>
    <lineage>
        <taxon>Eukaryota</taxon>
        <taxon>Metazoa</taxon>
        <taxon>Spiralia</taxon>
        <taxon>Gnathifera</taxon>
        <taxon>Rotifera</taxon>
        <taxon>Eurotatoria</taxon>
        <taxon>Bdelloidea</taxon>
        <taxon>Adinetida</taxon>
        <taxon>Adinetidae</taxon>
        <taxon>Adineta</taxon>
    </lineage>
</organism>
<dbReference type="InterPro" id="IPR000668">
    <property type="entry name" value="Peptidase_C1A_C"/>
</dbReference>
<dbReference type="OrthoDB" id="9971138at2759"/>
<evidence type="ECO:0000259" key="3">
    <source>
        <dbReference type="SMART" id="SM00645"/>
    </source>
</evidence>